<protein>
    <submittedName>
        <fullName evidence="1">Uncharacterized protein</fullName>
    </submittedName>
</protein>
<accession>A0ABS5L7N5</accession>
<comment type="caution">
    <text evidence="1">The sequence shown here is derived from an EMBL/GenBank/DDBJ whole genome shotgun (WGS) entry which is preliminary data.</text>
</comment>
<evidence type="ECO:0000313" key="1">
    <source>
        <dbReference type="EMBL" id="MBS2554378.1"/>
    </source>
</evidence>
<reference evidence="1 2" key="1">
    <citation type="submission" date="2020-02" db="EMBL/GenBank/DDBJ databases">
        <title>Acidophilic actinobacteria isolated from forest soil.</title>
        <authorList>
            <person name="Golinska P."/>
        </authorList>
    </citation>
    <scope>NUCLEOTIDE SEQUENCE [LARGE SCALE GENOMIC DNA]</scope>
    <source>
        <strain evidence="1 2">NL8</strain>
    </source>
</reference>
<gene>
    <name evidence="1" type="ORF">KGQ19_46735</name>
</gene>
<organism evidence="1 2">
    <name type="scientific">Catenulispora pinistramenti</name>
    <dbReference type="NCBI Taxonomy" id="2705254"/>
    <lineage>
        <taxon>Bacteria</taxon>
        <taxon>Bacillati</taxon>
        <taxon>Actinomycetota</taxon>
        <taxon>Actinomycetes</taxon>
        <taxon>Catenulisporales</taxon>
        <taxon>Catenulisporaceae</taxon>
        <taxon>Catenulispora</taxon>
    </lineage>
</organism>
<dbReference type="EMBL" id="JAAFYZ010000363">
    <property type="protein sequence ID" value="MBS2554378.1"/>
    <property type="molecule type" value="Genomic_DNA"/>
</dbReference>
<dbReference type="Proteomes" id="UP000730482">
    <property type="component" value="Unassembled WGS sequence"/>
</dbReference>
<name>A0ABS5L7N5_9ACTN</name>
<sequence>MSEQIKLKRVNQAEGHPSANVVLEAHRSVGVEGPTPVRVLAQLAQDPGPEPVGFTVLTGEDTTMGLLNSGDAIGIDGRWCPVMRCTSVNGWVTVDTAYGYPVVTAFMDARIHLARVINAEGVGA</sequence>
<proteinExistence type="predicted"/>
<dbReference type="RefSeq" id="WP_212021768.1">
    <property type="nucleotide sequence ID" value="NZ_JAAFYZ010000363.1"/>
</dbReference>
<evidence type="ECO:0000313" key="2">
    <source>
        <dbReference type="Proteomes" id="UP000730482"/>
    </source>
</evidence>
<keyword evidence="2" id="KW-1185">Reference proteome</keyword>